<feature type="region of interest" description="Disordered" evidence="2">
    <location>
        <begin position="1"/>
        <end position="39"/>
    </location>
</feature>
<dbReference type="Gene3D" id="2.30.42.10">
    <property type="match status" value="1"/>
</dbReference>
<organism evidence="4 5">
    <name type="scientific">Anas platyrhynchos platyrhynchos</name>
    <name type="common">Northern mallard</name>
    <dbReference type="NCBI Taxonomy" id="8840"/>
    <lineage>
        <taxon>Eukaryota</taxon>
        <taxon>Metazoa</taxon>
        <taxon>Chordata</taxon>
        <taxon>Craniata</taxon>
        <taxon>Vertebrata</taxon>
        <taxon>Euteleostomi</taxon>
        <taxon>Archelosauria</taxon>
        <taxon>Archosauria</taxon>
        <taxon>Dinosauria</taxon>
        <taxon>Saurischia</taxon>
        <taxon>Theropoda</taxon>
        <taxon>Coelurosauria</taxon>
        <taxon>Aves</taxon>
        <taxon>Neognathae</taxon>
        <taxon>Galloanserae</taxon>
        <taxon>Anseriformes</taxon>
        <taxon>Anatidae</taxon>
        <taxon>Anatinae</taxon>
        <taxon>Anas</taxon>
    </lineage>
</organism>
<dbReference type="AlphaFoldDB" id="A0A493TN86"/>
<proteinExistence type="inferred from homology"/>
<dbReference type="Pfam" id="PF25083">
    <property type="entry name" value="GIPC1_GH1"/>
    <property type="match status" value="1"/>
</dbReference>
<dbReference type="SMART" id="SM00228">
    <property type="entry name" value="PDZ"/>
    <property type="match status" value="1"/>
</dbReference>
<dbReference type="CDD" id="cd23079">
    <property type="entry name" value="PDZ_GIPC3"/>
    <property type="match status" value="1"/>
</dbReference>
<feature type="domain" description="PDZ" evidence="3">
    <location>
        <begin position="118"/>
        <end position="185"/>
    </location>
</feature>
<feature type="region of interest" description="Disordered" evidence="2">
    <location>
        <begin position="258"/>
        <end position="285"/>
    </location>
</feature>
<evidence type="ECO:0000256" key="1">
    <source>
        <dbReference type="ARBA" id="ARBA00009011"/>
    </source>
</evidence>
<evidence type="ECO:0000259" key="3">
    <source>
        <dbReference type="PROSITE" id="PS50106"/>
    </source>
</evidence>
<reference evidence="5" key="1">
    <citation type="submission" date="2017-10" db="EMBL/GenBank/DDBJ databases">
        <title>A new Pekin duck reference genome.</title>
        <authorList>
            <person name="Hou Z.-C."/>
            <person name="Zhou Z.-K."/>
            <person name="Zhu F."/>
            <person name="Hou S.-S."/>
        </authorList>
    </citation>
    <scope>NUCLEOTIDE SEQUENCE [LARGE SCALE GENOMIC DNA]</scope>
</reference>
<dbReference type="Proteomes" id="UP000016666">
    <property type="component" value="Unassembled WGS sequence"/>
</dbReference>
<feature type="compositionally biased region" description="Polar residues" evidence="2">
    <location>
        <begin position="260"/>
        <end position="279"/>
    </location>
</feature>
<dbReference type="SUPFAM" id="SSF50156">
    <property type="entry name" value="PDZ domain-like"/>
    <property type="match status" value="1"/>
</dbReference>
<keyword evidence="5" id="KW-1185">Reference proteome</keyword>
<sequence length="331" mass="36016">MQRVSKHGRQPREDGPMENGVGQEPGGPEPPPAPRPPRVRPRLVFRTQLAHGSPTGRIEGFTNVKELYGKIAEVFSISPTEILFCTLNTHKVDMQKLLGGQIGLEDFIFAHVRGETKEVEVTKTEDALGLTITDNGAGYAFIKRIKEGSIINRIQAVCVGDSIEAINDHTIVGCRHYEVARMLRELPRAQPFTLRLVQPKKAFGERGGGAALPGDPREGASRPLLQRARAVRSPCGPVGVQMPAVVLWHPEQGAGLLQPPSGSTPLLGTRVSPSSTPHPCNTPPGLRAPLRSPYIRAHPHTCPCTPNCPCDHVLCMPCPEHPWAHRTHAHP</sequence>
<protein>
    <submittedName>
        <fullName evidence="4">GIPC PDZ domain containing family member 3</fullName>
    </submittedName>
</protein>
<evidence type="ECO:0000256" key="2">
    <source>
        <dbReference type="SAM" id="MobiDB-lite"/>
    </source>
</evidence>
<evidence type="ECO:0000313" key="5">
    <source>
        <dbReference type="Proteomes" id="UP000016666"/>
    </source>
</evidence>
<dbReference type="InterPro" id="IPR017379">
    <property type="entry name" value="GIPC1/2/3"/>
</dbReference>
<dbReference type="PROSITE" id="PS50106">
    <property type="entry name" value="PDZ"/>
    <property type="match status" value="1"/>
</dbReference>
<dbReference type="FunFam" id="2.30.42.10:FF:000097">
    <property type="entry name" value="PDZ domain-containing protein GIPC1 isoform 1"/>
    <property type="match status" value="1"/>
</dbReference>
<dbReference type="InterPro" id="IPR056814">
    <property type="entry name" value="GIPC1-3_GH1"/>
</dbReference>
<dbReference type="Ensembl" id="ENSAPLT00000033882.1">
    <property type="protein sequence ID" value="ENSAPLP00000027341.1"/>
    <property type="gene ID" value="ENSAPLG00000018491.1"/>
</dbReference>
<comment type="similarity">
    <text evidence="1">Belongs to the GIPC family.</text>
</comment>
<gene>
    <name evidence="4" type="primary">GIPC3</name>
</gene>
<accession>A0A493TN86</accession>
<name>A0A493TN86_ANAPP</name>
<dbReference type="PANTHER" id="PTHR12259:SF2">
    <property type="entry name" value="PDZ DOMAIN-CONTAINING PROTEIN GIPC3"/>
    <property type="match status" value="1"/>
</dbReference>
<dbReference type="Pfam" id="PF00595">
    <property type="entry name" value="PDZ"/>
    <property type="match status" value="1"/>
</dbReference>
<dbReference type="PANTHER" id="PTHR12259">
    <property type="entry name" value="RGS-GAIP INTERACTING PROTEIN GIPC"/>
    <property type="match status" value="1"/>
</dbReference>
<evidence type="ECO:0000313" key="4">
    <source>
        <dbReference type="Ensembl" id="ENSAPLP00000027341.1"/>
    </source>
</evidence>
<dbReference type="GeneTree" id="ENSGT00390000003420"/>
<feature type="compositionally biased region" description="Pro residues" evidence="2">
    <location>
        <begin position="27"/>
        <end position="36"/>
    </location>
</feature>
<reference evidence="4" key="2">
    <citation type="submission" date="2025-08" db="UniProtKB">
        <authorList>
            <consortium name="Ensembl"/>
        </authorList>
    </citation>
    <scope>IDENTIFICATION</scope>
</reference>
<dbReference type="STRING" id="8840.ENSAPLP00000027341"/>
<reference evidence="4" key="3">
    <citation type="submission" date="2025-09" db="UniProtKB">
        <authorList>
            <consortium name="Ensembl"/>
        </authorList>
    </citation>
    <scope>IDENTIFICATION</scope>
</reference>
<dbReference type="InterPro" id="IPR001478">
    <property type="entry name" value="PDZ"/>
</dbReference>
<dbReference type="InterPro" id="IPR036034">
    <property type="entry name" value="PDZ_sf"/>
</dbReference>